<evidence type="ECO:0000313" key="16">
    <source>
        <dbReference type="Proteomes" id="UP001054252"/>
    </source>
</evidence>
<evidence type="ECO:0000256" key="8">
    <source>
        <dbReference type="ARBA" id="ARBA00022989"/>
    </source>
</evidence>
<keyword evidence="9 12" id="KW-0472">Membrane</keyword>
<dbReference type="AlphaFoldDB" id="A0AAV5LGR7"/>
<evidence type="ECO:0000256" key="7">
    <source>
        <dbReference type="ARBA" id="ARBA00022737"/>
    </source>
</evidence>
<dbReference type="Proteomes" id="UP001054252">
    <property type="component" value="Unassembled WGS sequence"/>
</dbReference>
<proteinExistence type="inferred from homology"/>
<organism evidence="15 16">
    <name type="scientific">Rubroshorea leprosula</name>
    <dbReference type="NCBI Taxonomy" id="152421"/>
    <lineage>
        <taxon>Eukaryota</taxon>
        <taxon>Viridiplantae</taxon>
        <taxon>Streptophyta</taxon>
        <taxon>Embryophyta</taxon>
        <taxon>Tracheophyta</taxon>
        <taxon>Spermatophyta</taxon>
        <taxon>Magnoliopsida</taxon>
        <taxon>eudicotyledons</taxon>
        <taxon>Gunneridae</taxon>
        <taxon>Pentapetalae</taxon>
        <taxon>rosids</taxon>
        <taxon>malvids</taxon>
        <taxon>Malvales</taxon>
        <taxon>Dipterocarpaceae</taxon>
        <taxon>Rubroshorea</taxon>
    </lineage>
</organism>
<dbReference type="EMBL" id="BPVZ01000117">
    <property type="protein sequence ID" value="GKV36515.1"/>
    <property type="molecule type" value="Genomic_DNA"/>
</dbReference>
<keyword evidence="7" id="KW-0677">Repeat</keyword>
<feature type="signal peptide" evidence="13">
    <location>
        <begin position="1"/>
        <end position="26"/>
    </location>
</feature>
<accession>A0AAV5LGR7</accession>
<comment type="subcellular location">
    <subcellularLocation>
        <location evidence="1">Cell membrane</location>
        <topology evidence="1">Single-pass type I membrane protein</topology>
    </subcellularLocation>
</comment>
<dbReference type="PANTHER" id="PTHR27000:SF787">
    <property type="entry name" value="RECEPTOR-LIKE PROTEIN 39"/>
    <property type="match status" value="1"/>
</dbReference>
<dbReference type="PROSITE" id="PS51450">
    <property type="entry name" value="LRR"/>
    <property type="match status" value="2"/>
</dbReference>
<protein>
    <recommendedName>
        <fullName evidence="14">Leucine-rich repeat-containing N-terminal plant-type domain-containing protein</fullName>
    </recommendedName>
</protein>
<gene>
    <name evidence="15" type="ORF">SLEP1_g44639</name>
</gene>
<reference evidence="15 16" key="1">
    <citation type="journal article" date="2021" name="Commun. Biol.">
        <title>The genome of Shorea leprosula (Dipterocarpaceae) highlights the ecological relevance of drought in aseasonal tropical rainforests.</title>
        <authorList>
            <person name="Ng K.K.S."/>
            <person name="Kobayashi M.J."/>
            <person name="Fawcett J.A."/>
            <person name="Hatakeyama M."/>
            <person name="Paape T."/>
            <person name="Ng C.H."/>
            <person name="Ang C.C."/>
            <person name="Tnah L.H."/>
            <person name="Lee C.T."/>
            <person name="Nishiyama T."/>
            <person name="Sese J."/>
            <person name="O'Brien M.J."/>
            <person name="Copetti D."/>
            <person name="Mohd Noor M.I."/>
            <person name="Ong R.C."/>
            <person name="Putra M."/>
            <person name="Sireger I.Z."/>
            <person name="Indrioko S."/>
            <person name="Kosugi Y."/>
            <person name="Izuno A."/>
            <person name="Isagi Y."/>
            <person name="Lee S.L."/>
            <person name="Shimizu K.K."/>
        </authorList>
    </citation>
    <scope>NUCLEOTIDE SEQUENCE [LARGE SCALE GENOMIC DNA]</scope>
    <source>
        <strain evidence="15">214</strain>
    </source>
</reference>
<dbReference type="FunFam" id="3.80.10.10:FF:000111">
    <property type="entry name" value="LRR receptor-like serine/threonine-protein kinase ERECTA"/>
    <property type="match status" value="1"/>
</dbReference>
<feature type="chain" id="PRO_5043551524" description="Leucine-rich repeat-containing N-terminal plant-type domain-containing protein" evidence="13">
    <location>
        <begin position="27"/>
        <end position="945"/>
    </location>
</feature>
<evidence type="ECO:0000256" key="3">
    <source>
        <dbReference type="ARBA" id="ARBA00022475"/>
    </source>
</evidence>
<sequence>MASLLIRFFRVNLLFLMISFFQLSLQQPLCHKDERLALMQFKDNFVIERHASVDPFAYPKVDLWKSQGIDCCSWEGIRCDLYTGHVTSLDLSSSCLFGSINSNSSLFHLSNLEYLNLAFNDFNYSKIPYALGNLSRLAYLNLSYSLLFGQVPKEISKLSKLATLDLSFNLDSSYQGLLELKNPDLNSLIHNFTRLEHLDLSFVNIKSPIPSVLANLSSLTFLYLTNCGLFGKFPKAIFQLSKLEYLNVRDNWGLTGSLPEFHFSYPLKELSVANTGFSGEFPASFGRLSSLEYLKVRNCNFSGLLPSSLSNLTELTRFDICNNSFKGSKAPFLSNLTQLTIVCLGWNQFTFSEIPSFASLTHLHVLDLSFSHIPGQFPSWLVNLTQLTYLCLRNNMLEGSLPSSISTLKNLEAFDVGFNNLSGIMEFQTFFGLRNLKYLLLSYNTFSLSTKTIVNSTIPKFARLELGSCNLREFPDFLHSQNQLSILDLSSNNIPGHIPKWLLKMSAHLWWLDLSNNSLTSFEESSFVIPSSLSFLSLSWNFLTGSLPIPSSSQLILYNVAKNKFSGGIPPTFCNMSSLVFLDLSHNNLSGIIPQCLGNVSKSLWFLNLEENNFYGSIPETWEIGNELKMIKLGHNNLQGKLPRSVSNCKMLEYLDLSNNKIRDTFPSWLGVLPQLKIFILCFNGFYGAINGPESDLLFPKLHIVDLSHNEFEGTLPMEYFKRWNVMTNLDEGNTTYLQANSTFLLNNSTVPSHVLYTITITNKGKKMEYPKIFGIFTAIDLSCNKFEGEIPEVVGNLTRLQLLNLSNNMLTGPIPPALGFLTNLEALDLSHNKLTGRIPWQLTHLNFLEVFRVTDNNLTGPIPKGQQFDTFESSSFDGNAGLCGMTLSKKCDHSESKALPPSSTSEEDSGFLAEFGWKIVLLGYGCGFVVGVVIEITVFTRKPK</sequence>
<comment type="caution">
    <text evidence="15">The sequence shown here is derived from an EMBL/GenBank/DDBJ whole genome shotgun (WGS) entry which is preliminary data.</text>
</comment>
<evidence type="ECO:0000313" key="15">
    <source>
        <dbReference type="EMBL" id="GKV36515.1"/>
    </source>
</evidence>
<feature type="domain" description="Leucine-rich repeat-containing N-terminal plant-type" evidence="14">
    <location>
        <begin position="31"/>
        <end position="80"/>
    </location>
</feature>
<evidence type="ECO:0000256" key="9">
    <source>
        <dbReference type="ARBA" id="ARBA00023136"/>
    </source>
</evidence>
<comment type="similarity">
    <text evidence="2">Belongs to the RLP family.</text>
</comment>
<dbReference type="PRINTS" id="PR00019">
    <property type="entry name" value="LEURICHRPT"/>
</dbReference>
<dbReference type="Pfam" id="PF08263">
    <property type="entry name" value="LRRNT_2"/>
    <property type="match status" value="1"/>
</dbReference>
<feature type="transmembrane region" description="Helical" evidence="12">
    <location>
        <begin position="916"/>
        <end position="940"/>
    </location>
</feature>
<evidence type="ECO:0000256" key="11">
    <source>
        <dbReference type="ARBA" id="ARBA00023180"/>
    </source>
</evidence>
<evidence type="ECO:0000256" key="1">
    <source>
        <dbReference type="ARBA" id="ARBA00004251"/>
    </source>
</evidence>
<evidence type="ECO:0000256" key="13">
    <source>
        <dbReference type="SAM" id="SignalP"/>
    </source>
</evidence>
<dbReference type="SMART" id="SM00369">
    <property type="entry name" value="LRR_TYP"/>
    <property type="match status" value="10"/>
</dbReference>
<dbReference type="Pfam" id="PF13855">
    <property type="entry name" value="LRR_8"/>
    <property type="match status" value="3"/>
</dbReference>
<name>A0AAV5LGR7_9ROSI</name>
<evidence type="ECO:0000256" key="6">
    <source>
        <dbReference type="ARBA" id="ARBA00022729"/>
    </source>
</evidence>
<dbReference type="GO" id="GO:0005886">
    <property type="term" value="C:plasma membrane"/>
    <property type="evidence" value="ECO:0007669"/>
    <property type="project" value="UniProtKB-SubCell"/>
</dbReference>
<keyword evidence="10" id="KW-0675">Receptor</keyword>
<keyword evidence="3" id="KW-1003">Cell membrane</keyword>
<dbReference type="SMART" id="SM00365">
    <property type="entry name" value="LRR_SD22"/>
    <property type="match status" value="8"/>
</dbReference>
<dbReference type="InterPro" id="IPR013210">
    <property type="entry name" value="LRR_N_plant-typ"/>
</dbReference>
<dbReference type="InterPro" id="IPR032675">
    <property type="entry name" value="LRR_dom_sf"/>
</dbReference>
<keyword evidence="8 12" id="KW-1133">Transmembrane helix</keyword>
<keyword evidence="16" id="KW-1185">Reference proteome</keyword>
<evidence type="ECO:0000256" key="5">
    <source>
        <dbReference type="ARBA" id="ARBA00022692"/>
    </source>
</evidence>
<evidence type="ECO:0000256" key="2">
    <source>
        <dbReference type="ARBA" id="ARBA00009592"/>
    </source>
</evidence>
<keyword evidence="6 13" id="KW-0732">Signal</keyword>
<dbReference type="InterPro" id="IPR003591">
    <property type="entry name" value="Leu-rich_rpt_typical-subtyp"/>
</dbReference>
<evidence type="ECO:0000259" key="14">
    <source>
        <dbReference type="Pfam" id="PF08263"/>
    </source>
</evidence>
<keyword evidence="5 12" id="KW-0812">Transmembrane</keyword>
<dbReference type="InterPro" id="IPR001611">
    <property type="entry name" value="Leu-rich_rpt"/>
</dbReference>
<evidence type="ECO:0000256" key="10">
    <source>
        <dbReference type="ARBA" id="ARBA00023170"/>
    </source>
</evidence>
<dbReference type="FunFam" id="3.80.10.10:FF:000095">
    <property type="entry name" value="LRR receptor-like serine/threonine-protein kinase GSO1"/>
    <property type="match status" value="2"/>
</dbReference>
<dbReference type="SUPFAM" id="SSF52058">
    <property type="entry name" value="L domain-like"/>
    <property type="match status" value="2"/>
</dbReference>
<evidence type="ECO:0000256" key="12">
    <source>
        <dbReference type="SAM" id="Phobius"/>
    </source>
</evidence>
<dbReference type="Gene3D" id="3.80.10.10">
    <property type="entry name" value="Ribonuclease Inhibitor"/>
    <property type="match status" value="3"/>
</dbReference>
<evidence type="ECO:0000256" key="4">
    <source>
        <dbReference type="ARBA" id="ARBA00022614"/>
    </source>
</evidence>
<dbReference type="PANTHER" id="PTHR27000">
    <property type="entry name" value="LEUCINE-RICH REPEAT RECEPTOR-LIKE PROTEIN KINASE FAMILY PROTEIN-RELATED"/>
    <property type="match status" value="1"/>
</dbReference>
<dbReference type="Pfam" id="PF00560">
    <property type="entry name" value="LRR_1"/>
    <property type="match status" value="3"/>
</dbReference>
<keyword evidence="11" id="KW-0325">Glycoprotein</keyword>
<keyword evidence="4" id="KW-0433">Leucine-rich repeat</keyword>
<dbReference type="SUPFAM" id="SSF52047">
    <property type="entry name" value="RNI-like"/>
    <property type="match status" value="1"/>
</dbReference>